<evidence type="ECO:0000313" key="2">
    <source>
        <dbReference type="EMBL" id="MBK1931898.1"/>
    </source>
</evidence>
<evidence type="ECO:0000256" key="1">
    <source>
        <dbReference type="SAM" id="MobiDB-lite"/>
    </source>
</evidence>
<feature type="region of interest" description="Disordered" evidence="1">
    <location>
        <begin position="1"/>
        <end position="22"/>
    </location>
</feature>
<protein>
    <submittedName>
        <fullName evidence="2">Uncharacterized protein</fullName>
    </submittedName>
</protein>
<evidence type="ECO:0000313" key="5">
    <source>
        <dbReference type="Proteomes" id="UP000664048"/>
    </source>
</evidence>
<dbReference type="EMBL" id="JAGEMX010000009">
    <property type="protein sequence ID" value="MBO1832891.1"/>
    <property type="molecule type" value="Genomic_DNA"/>
</dbReference>
<evidence type="ECO:0000313" key="4">
    <source>
        <dbReference type="Proteomes" id="UP000611459"/>
    </source>
</evidence>
<dbReference type="RefSeq" id="WP_174956868.1">
    <property type="nucleotide sequence ID" value="NZ_JAENHZ010000008.1"/>
</dbReference>
<dbReference type="AlphaFoldDB" id="A0AAP1V7K3"/>
<accession>A0AAP1V7K3</accession>
<name>A0AAP1V7K3_9BURK</name>
<gene>
    <name evidence="3" type="ORF">J4M89_26240</name>
    <name evidence="2" type="ORF">JIN94_18585</name>
</gene>
<dbReference type="Proteomes" id="UP000664048">
    <property type="component" value="Unassembled WGS sequence"/>
</dbReference>
<reference evidence="2" key="1">
    <citation type="submission" date="2021-01" db="EMBL/GenBank/DDBJ databases">
        <title>Outbreak of Burkholderia contaminns endophthalmitis traced to a clinical ventilation system.</title>
        <authorList>
            <person name="Lipuma J."/>
            <person name="Spilker T."/>
            <person name="Kratholm J."/>
        </authorList>
    </citation>
    <scope>NUCLEOTIDE SEQUENCE</scope>
    <source>
        <strain evidence="2">HI4954</strain>
    </source>
</reference>
<dbReference type="Proteomes" id="UP000611459">
    <property type="component" value="Unassembled WGS sequence"/>
</dbReference>
<organism evidence="2 4">
    <name type="scientific">Burkholderia contaminans</name>
    <dbReference type="NCBI Taxonomy" id="488447"/>
    <lineage>
        <taxon>Bacteria</taxon>
        <taxon>Pseudomonadati</taxon>
        <taxon>Pseudomonadota</taxon>
        <taxon>Betaproteobacteria</taxon>
        <taxon>Burkholderiales</taxon>
        <taxon>Burkholderiaceae</taxon>
        <taxon>Burkholderia</taxon>
        <taxon>Burkholderia cepacia complex</taxon>
    </lineage>
</organism>
<reference evidence="3 5" key="2">
    <citation type="submission" date="2021-03" db="EMBL/GenBank/DDBJ databases">
        <title>Clinical course, treatment and visual outcome of an outbreak of Burkholderia contaminans endophthalmitis following cataract surgery.</title>
        <authorList>
            <person name="Lind C."/>
            <person name="Olsen K."/>
            <person name="Angelsen N.K."/>
            <person name="Krefting E.A."/>
            <person name="Fossen K."/>
            <person name="Gravningen K."/>
            <person name="Depoorter E."/>
            <person name="Vandamme P."/>
            <person name="Bertelsen G."/>
        </authorList>
    </citation>
    <scope>NUCLEOTIDE SEQUENCE [LARGE SCALE GENOMIC DNA]</scope>
    <source>
        <strain evidence="3 5">51242556</strain>
    </source>
</reference>
<comment type="caution">
    <text evidence="2">The sequence shown here is derived from an EMBL/GenBank/DDBJ whole genome shotgun (WGS) entry which is preliminary data.</text>
</comment>
<proteinExistence type="predicted"/>
<dbReference type="EMBL" id="JAENIB010000007">
    <property type="protein sequence ID" value="MBK1931898.1"/>
    <property type="molecule type" value="Genomic_DNA"/>
</dbReference>
<sequence length="82" mass="8748">MALVDGEMRARSEEEVGSRFVDQKQHYGRDEYSDNAEARSATAAVVVVMMDISLGRSFAPHGASICPSGLQNKSASTNEGGL</sequence>
<keyword evidence="5" id="KW-1185">Reference proteome</keyword>
<evidence type="ECO:0000313" key="3">
    <source>
        <dbReference type="EMBL" id="MBO1832891.1"/>
    </source>
</evidence>